<dbReference type="EMBL" id="JBANMG010000002">
    <property type="protein sequence ID" value="KAK6956994.1"/>
    <property type="molecule type" value="Genomic_DNA"/>
</dbReference>
<dbReference type="AlphaFoldDB" id="A0AAX6MWW4"/>
<name>A0AAX6MWW4_9PEZI</name>
<feature type="compositionally biased region" description="Polar residues" evidence="1">
    <location>
        <begin position="28"/>
        <end position="37"/>
    </location>
</feature>
<evidence type="ECO:0000313" key="3">
    <source>
        <dbReference type="Proteomes" id="UP001369815"/>
    </source>
</evidence>
<proteinExistence type="predicted"/>
<organism evidence="2 3">
    <name type="scientific">Daldinia eschscholtzii</name>
    <dbReference type="NCBI Taxonomy" id="292717"/>
    <lineage>
        <taxon>Eukaryota</taxon>
        <taxon>Fungi</taxon>
        <taxon>Dikarya</taxon>
        <taxon>Ascomycota</taxon>
        <taxon>Pezizomycotina</taxon>
        <taxon>Sordariomycetes</taxon>
        <taxon>Xylariomycetidae</taxon>
        <taxon>Xylariales</taxon>
        <taxon>Hypoxylaceae</taxon>
        <taxon>Daldinia</taxon>
    </lineage>
</organism>
<accession>A0AAX6MWW4</accession>
<feature type="compositionally biased region" description="Basic and acidic residues" evidence="1">
    <location>
        <begin position="16"/>
        <end position="26"/>
    </location>
</feature>
<reference evidence="2 3" key="1">
    <citation type="journal article" date="2024" name="Front Chem Biol">
        <title>Unveiling the potential of Daldinia eschscholtzii MFLUCC 19-0629 through bioactivity and bioinformatics studies for enhanced sustainable agriculture production.</title>
        <authorList>
            <person name="Brooks S."/>
            <person name="Weaver J.A."/>
            <person name="Klomchit A."/>
            <person name="Alharthi S.A."/>
            <person name="Onlamun T."/>
            <person name="Nurani R."/>
            <person name="Vong T.K."/>
            <person name="Alberti F."/>
            <person name="Greco C."/>
        </authorList>
    </citation>
    <scope>NUCLEOTIDE SEQUENCE [LARGE SCALE GENOMIC DNA]</scope>
    <source>
        <strain evidence="2">MFLUCC 19-0629</strain>
    </source>
</reference>
<sequence length="495" mass="54999">MSCPNQLDAQSRSSKRNREAYEEKDNLSLPTTPSSRPFQRLRVTKSKAANGSTSFSNLQSIQAQHNIKQDQFVDPRYPTGQTTIEHLTPYSTSTLSTSENQQNYNGAVGPFNELNIVNNPPVTPPYIPKSIDASRNLSHGNLVSTAVVGRPTSLAHLTTLTTLGNTHPCSSAGNDNEILGEPPKAYNLDTDTCEDVQDEYPLDDDLMEEDMAFLLETTLDSVQEAHMPPSSVTQAWDCDSRSAVQYDPTLQYSSPEEPSAPQMVDIAETSDNNQDDLLDEDVDWNVVYTMTNTIPNNASSTYLRDAAHTCQANEVDERGAHIADTVPLKPFVRPPFPEKVRDRSAVSELSPRTVLRTCFRIGEMVNQAVYCLNHRQDVIFELFARVTYSSRESLQRNQHFQFIDLFKDQLPYPVGVLSNWRVGTQLDCQSAAFLGTNAGPKLCRCVCKPRRDPKVAIGLTLVITAIREIDWAHVRLAKKTVCGGSDDAARDVVTQ</sequence>
<feature type="compositionally biased region" description="Polar residues" evidence="1">
    <location>
        <begin position="1"/>
        <end position="12"/>
    </location>
</feature>
<comment type="caution">
    <text evidence="2">The sequence shown here is derived from an EMBL/GenBank/DDBJ whole genome shotgun (WGS) entry which is preliminary data.</text>
</comment>
<dbReference type="Proteomes" id="UP001369815">
    <property type="component" value="Unassembled WGS sequence"/>
</dbReference>
<evidence type="ECO:0000256" key="1">
    <source>
        <dbReference type="SAM" id="MobiDB-lite"/>
    </source>
</evidence>
<evidence type="ECO:0000313" key="2">
    <source>
        <dbReference type="EMBL" id="KAK6956994.1"/>
    </source>
</evidence>
<protein>
    <submittedName>
        <fullName evidence="2">Uncharacterized protein</fullName>
    </submittedName>
</protein>
<feature type="region of interest" description="Disordered" evidence="1">
    <location>
        <begin position="1"/>
        <end position="38"/>
    </location>
</feature>
<keyword evidence="3" id="KW-1185">Reference proteome</keyword>
<gene>
    <name evidence="2" type="ORF">Daesc_002278</name>
</gene>